<dbReference type="Proteomes" id="UP000281553">
    <property type="component" value="Unassembled WGS sequence"/>
</dbReference>
<evidence type="ECO:0000313" key="1">
    <source>
        <dbReference type="EMBL" id="VDN39918.1"/>
    </source>
</evidence>
<evidence type="ECO:0000313" key="2">
    <source>
        <dbReference type="Proteomes" id="UP000281553"/>
    </source>
</evidence>
<dbReference type="OrthoDB" id="6240436at2759"/>
<gene>
    <name evidence="1" type="ORF">DILT_LOCUS18064</name>
</gene>
<dbReference type="AlphaFoldDB" id="A0A3P7NV80"/>
<proteinExistence type="predicted"/>
<dbReference type="EMBL" id="UYRU01097086">
    <property type="protein sequence ID" value="VDN39918.1"/>
    <property type="molecule type" value="Genomic_DNA"/>
</dbReference>
<organism evidence="1 2">
    <name type="scientific">Dibothriocephalus latus</name>
    <name type="common">Fish tapeworm</name>
    <name type="synonym">Diphyllobothrium latum</name>
    <dbReference type="NCBI Taxonomy" id="60516"/>
    <lineage>
        <taxon>Eukaryota</taxon>
        <taxon>Metazoa</taxon>
        <taxon>Spiralia</taxon>
        <taxon>Lophotrochozoa</taxon>
        <taxon>Platyhelminthes</taxon>
        <taxon>Cestoda</taxon>
        <taxon>Eucestoda</taxon>
        <taxon>Diphyllobothriidea</taxon>
        <taxon>Diphyllobothriidae</taxon>
        <taxon>Dibothriocephalus</taxon>
    </lineage>
</organism>
<reference evidence="1 2" key="1">
    <citation type="submission" date="2018-11" db="EMBL/GenBank/DDBJ databases">
        <authorList>
            <consortium name="Pathogen Informatics"/>
        </authorList>
    </citation>
    <scope>NUCLEOTIDE SEQUENCE [LARGE SCALE GENOMIC DNA]</scope>
</reference>
<sequence>MPLGLASTLPLGNGRVLCSFKLNSTVRALVKLYDDVAEFNFLIEYLKLLQSVTNDRHLRINEKSSSGKPSNALNTNVFRTVVREVYNQRSVSVPSRILPNSDSSLSENTSLISEPSEFSKSPWEALCEQQQAKSWHSTPSLVCEEEFPESTVGQTYDIYGPSPYEINTLNFCENEAVCHQPPVLMVCNISSLEGLGEEVVANECFLIYESLRSLRCTEAKLVSGCQVEVVRTRISPSLFSNVGQNESHNSMLRPPGHRGSLSILEQRLCLKDLMSIATRVKLHNGETACEVPLPSASMRFVIKPTDIRKVRAVFFLFDIHEYWRSID</sequence>
<accession>A0A3P7NV80</accession>
<protein>
    <submittedName>
        <fullName evidence="1">Uncharacterized protein</fullName>
    </submittedName>
</protein>
<name>A0A3P7NV80_DIBLA</name>
<keyword evidence="2" id="KW-1185">Reference proteome</keyword>